<dbReference type="InterPro" id="IPR021109">
    <property type="entry name" value="Peptidase_aspartic_dom_sf"/>
</dbReference>
<proteinExistence type="predicted"/>
<dbReference type="RefSeq" id="WP_015826864.1">
    <property type="nucleotide sequence ID" value="NC_012982.1"/>
</dbReference>
<reference evidence="2" key="1">
    <citation type="journal article" date="2011" name="J. Bacteriol.">
        <title>Genome sequences of eight morphologically diverse alphaproteobacteria.</title>
        <authorList>
            <consortium name="US DOE Joint Genome Institute"/>
            <person name="Brown P.J."/>
            <person name="Kysela D.T."/>
            <person name="Buechlein A."/>
            <person name="Hemmerich C."/>
            <person name="Brun Y.V."/>
        </authorList>
    </citation>
    <scope>NUCLEOTIDE SEQUENCE [LARGE SCALE GENOMIC DNA]</scope>
    <source>
        <strain evidence="2">ATCC 49814 / DSM 5838 / IFAM 1418</strain>
    </source>
</reference>
<protein>
    <recommendedName>
        <fullName evidence="3">Peptidase A2 domain-containing protein</fullName>
    </recommendedName>
</protein>
<name>C6XQV8_HIRBI</name>
<evidence type="ECO:0000313" key="2">
    <source>
        <dbReference type="Proteomes" id="UP000002745"/>
    </source>
</evidence>
<dbReference type="SUPFAM" id="SSF50630">
    <property type="entry name" value="Acid proteases"/>
    <property type="match status" value="2"/>
</dbReference>
<dbReference type="Gene3D" id="2.40.70.10">
    <property type="entry name" value="Acid Proteases"/>
    <property type="match status" value="2"/>
</dbReference>
<accession>C6XQV8</accession>
<dbReference type="AlphaFoldDB" id="C6XQV8"/>
<sequence length="343" mass="37501">MLTTFSKVLLTSVAIFTAHVSPSEAVQKENAAFTIPLTRSIDGLYAFDISINDSTTIPVILDTAASMSAVRKSTFSQLKLERHVANRMVHGLIGSELSDTVVMEALSAGPLNFAGHVLILDNSDSIADPSVQGLIGTDFLMSATEDQRYLMINFLDSELSLGNRLSHFDFDNNIDQLRWSKLTNFGDNMRLLTVPVKVSGVRATAILDTGINFTVINTTLAKKLEKRGRTLKTATFSDVNGEETTMHHVNLGKVKTSNLTWNPSRALIFDAPALEHINLTQSPSILIGLNLLNDMAIIVDRKTEKMAFVTKYWLEQDANDCTGSRIKCVGVMSSTYKTPGGAN</sequence>
<dbReference type="OrthoDB" id="107347at2"/>
<organism evidence="1 2">
    <name type="scientific">Hirschia baltica (strain ATCC 49814 / DSM 5838 / IFAM 1418)</name>
    <dbReference type="NCBI Taxonomy" id="582402"/>
    <lineage>
        <taxon>Bacteria</taxon>
        <taxon>Pseudomonadati</taxon>
        <taxon>Pseudomonadota</taxon>
        <taxon>Alphaproteobacteria</taxon>
        <taxon>Hyphomonadales</taxon>
        <taxon>Hyphomonadaceae</taxon>
        <taxon>Hirschia</taxon>
    </lineage>
</organism>
<evidence type="ECO:0000313" key="1">
    <source>
        <dbReference type="EMBL" id="ACT58714.1"/>
    </source>
</evidence>
<dbReference type="eggNOG" id="COG2304">
    <property type="taxonomic scope" value="Bacteria"/>
</dbReference>
<keyword evidence="2" id="KW-1185">Reference proteome</keyword>
<dbReference type="EMBL" id="CP001678">
    <property type="protein sequence ID" value="ACT58714.1"/>
    <property type="molecule type" value="Genomic_DNA"/>
</dbReference>
<dbReference type="HOGENOM" id="CLU_808394_0_0_5"/>
<gene>
    <name evidence="1" type="ordered locus">Hbal_1020</name>
</gene>
<dbReference type="Proteomes" id="UP000002745">
    <property type="component" value="Chromosome"/>
</dbReference>
<dbReference type="KEGG" id="hba:Hbal_1020"/>
<dbReference type="Pfam" id="PF13650">
    <property type="entry name" value="Asp_protease_2"/>
    <property type="match status" value="2"/>
</dbReference>
<evidence type="ECO:0008006" key="3">
    <source>
        <dbReference type="Google" id="ProtNLM"/>
    </source>
</evidence>